<evidence type="ECO:0000256" key="1">
    <source>
        <dbReference type="ARBA" id="ARBA00004141"/>
    </source>
</evidence>
<evidence type="ECO:0000256" key="3">
    <source>
        <dbReference type="ARBA" id="ARBA00022989"/>
    </source>
</evidence>
<keyword evidence="4 6" id="KW-0472">Membrane</keyword>
<evidence type="ECO:0000313" key="8">
    <source>
        <dbReference type="Proteomes" id="UP001331761"/>
    </source>
</evidence>
<keyword evidence="2 6" id="KW-0812">Transmembrane</keyword>
<dbReference type="AlphaFoldDB" id="A0AAN8GEX9"/>
<gene>
    <name evidence="7" type="ORF">GCK32_018763</name>
</gene>
<evidence type="ECO:0000256" key="6">
    <source>
        <dbReference type="SAM" id="Phobius"/>
    </source>
</evidence>
<protein>
    <submittedName>
        <fullName evidence="7">Integral membrane protein</fullName>
    </submittedName>
</protein>
<feature type="transmembrane region" description="Helical" evidence="6">
    <location>
        <begin position="12"/>
        <end position="36"/>
    </location>
</feature>
<dbReference type="PANTHER" id="PTHR31357:SF5">
    <property type="entry name" value="SERPENTINE RECEPTOR CLASS ALPHA-1-RELATED"/>
    <property type="match status" value="1"/>
</dbReference>
<dbReference type="Pfam" id="PF10292">
    <property type="entry name" value="7TM_GPCR_Srab"/>
    <property type="match status" value="1"/>
</dbReference>
<proteinExistence type="inferred from homology"/>
<comment type="subcellular location">
    <subcellularLocation>
        <location evidence="1">Membrane</location>
        <topology evidence="1">Multi-pass membrane protein</topology>
    </subcellularLocation>
</comment>
<keyword evidence="8" id="KW-1185">Reference proteome</keyword>
<organism evidence="7 8">
    <name type="scientific">Trichostrongylus colubriformis</name>
    <name type="common">Black scour worm</name>
    <dbReference type="NCBI Taxonomy" id="6319"/>
    <lineage>
        <taxon>Eukaryota</taxon>
        <taxon>Metazoa</taxon>
        <taxon>Ecdysozoa</taxon>
        <taxon>Nematoda</taxon>
        <taxon>Chromadorea</taxon>
        <taxon>Rhabditida</taxon>
        <taxon>Rhabditina</taxon>
        <taxon>Rhabditomorpha</taxon>
        <taxon>Strongyloidea</taxon>
        <taxon>Trichostrongylidae</taxon>
        <taxon>Trichostrongylus</taxon>
    </lineage>
</organism>
<evidence type="ECO:0000313" key="7">
    <source>
        <dbReference type="EMBL" id="KAK5985838.1"/>
    </source>
</evidence>
<dbReference type="EMBL" id="WIXE01001288">
    <property type="protein sequence ID" value="KAK5985838.1"/>
    <property type="molecule type" value="Genomic_DNA"/>
</dbReference>
<accession>A0AAN8GEX9</accession>
<dbReference type="GO" id="GO:0004984">
    <property type="term" value="F:olfactory receptor activity"/>
    <property type="evidence" value="ECO:0007669"/>
    <property type="project" value="TreeGrafter"/>
</dbReference>
<evidence type="ECO:0000256" key="5">
    <source>
        <dbReference type="ARBA" id="ARBA00037994"/>
    </source>
</evidence>
<dbReference type="InterPro" id="IPR051080">
    <property type="entry name" value="Nematode_rcpt-like_serp_alpha"/>
</dbReference>
<dbReference type="GO" id="GO:0016020">
    <property type="term" value="C:membrane"/>
    <property type="evidence" value="ECO:0007669"/>
    <property type="project" value="UniProtKB-SubCell"/>
</dbReference>
<comment type="similarity">
    <text evidence="5">Belongs to the nematode receptor-like protein sra family.</text>
</comment>
<feature type="transmembrane region" description="Helical" evidence="6">
    <location>
        <begin position="91"/>
        <end position="112"/>
    </location>
</feature>
<dbReference type="InterPro" id="IPR019408">
    <property type="entry name" value="7TM_GPCR_serpentine_rcpt_Srab"/>
</dbReference>
<evidence type="ECO:0000256" key="4">
    <source>
        <dbReference type="ARBA" id="ARBA00023136"/>
    </source>
</evidence>
<dbReference type="Proteomes" id="UP001331761">
    <property type="component" value="Unassembled WGS sequence"/>
</dbReference>
<feature type="non-terminal residue" evidence="7">
    <location>
        <position position="179"/>
    </location>
</feature>
<dbReference type="PANTHER" id="PTHR31357">
    <property type="entry name" value="SERPENTINE RECEPTOR CLASS ALPHA-10"/>
    <property type="match status" value="1"/>
</dbReference>
<feature type="transmembrane region" description="Helical" evidence="6">
    <location>
        <begin position="155"/>
        <end position="176"/>
    </location>
</feature>
<name>A0AAN8GEX9_TRICO</name>
<keyword evidence="3 6" id="KW-1133">Transmembrane helix</keyword>
<sequence>MSTAFCFGIRFPMFICMSSFAIIPTSIVVERAIALWKRNKYEHYGCRLGFAISIICIVVSLIMSAWSMGKMNLSDLTVYCSATTNETADRITIICFTYCGIDVITLSGMAWLRTSNVAAMKGKYSDLRSSYQLRENASVIRVLLPLVVFDGLSHLVFSLGGGVFLLFRVHFSYVAYRTI</sequence>
<reference evidence="7 8" key="1">
    <citation type="submission" date="2019-10" db="EMBL/GenBank/DDBJ databases">
        <title>Assembly and Annotation for the nematode Trichostrongylus colubriformis.</title>
        <authorList>
            <person name="Martin J."/>
        </authorList>
    </citation>
    <scope>NUCLEOTIDE SEQUENCE [LARGE SCALE GENOMIC DNA]</scope>
    <source>
        <strain evidence="7">G859</strain>
        <tissue evidence="7">Whole worm</tissue>
    </source>
</reference>
<evidence type="ECO:0000256" key="2">
    <source>
        <dbReference type="ARBA" id="ARBA00022692"/>
    </source>
</evidence>
<comment type="caution">
    <text evidence="7">The sequence shown here is derived from an EMBL/GenBank/DDBJ whole genome shotgun (WGS) entry which is preliminary data.</text>
</comment>
<feature type="transmembrane region" description="Helical" evidence="6">
    <location>
        <begin position="48"/>
        <end position="68"/>
    </location>
</feature>